<dbReference type="SUPFAM" id="SSF48350">
    <property type="entry name" value="GTPase activation domain, GAP"/>
    <property type="match status" value="1"/>
</dbReference>
<accession>A0A7T8JUY7</accession>
<reference evidence="4" key="1">
    <citation type="submission" date="2021-01" db="EMBL/GenBank/DDBJ databases">
        <title>Caligus Genome Assembly.</title>
        <authorList>
            <person name="Gallardo-Escarate C."/>
        </authorList>
    </citation>
    <scope>NUCLEOTIDE SEQUENCE [LARGE SCALE GENOMIC DNA]</scope>
</reference>
<keyword evidence="4" id="KW-1185">Reference proteome</keyword>
<proteinExistence type="predicted"/>
<evidence type="ECO:0000313" key="4">
    <source>
        <dbReference type="Proteomes" id="UP000595437"/>
    </source>
</evidence>
<dbReference type="PANTHER" id="PTHR15670">
    <property type="entry name" value="RHO GTPASE ACTIVATING PROTEIN 11A"/>
    <property type="match status" value="1"/>
</dbReference>
<feature type="compositionally biased region" description="Basic residues" evidence="1">
    <location>
        <begin position="136"/>
        <end position="148"/>
    </location>
</feature>
<evidence type="ECO:0000256" key="1">
    <source>
        <dbReference type="SAM" id="MobiDB-lite"/>
    </source>
</evidence>
<organism evidence="3 4">
    <name type="scientific">Caligus rogercresseyi</name>
    <name type="common">Sea louse</name>
    <dbReference type="NCBI Taxonomy" id="217165"/>
    <lineage>
        <taxon>Eukaryota</taxon>
        <taxon>Metazoa</taxon>
        <taxon>Ecdysozoa</taxon>
        <taxon>Arthropoda</taxon>
        <taxon>Crustacea</taxon>
        <taxon>Multicrustacea</taxon>
        <taxon>Hexanauplia</taxon>
        <taxon>Copepoda</taxon>
        <taxon>Siphonostomatoida</taxon>
        <taxon>Caligidae</taxon>
        <taxon>Caligus</taxon>
    </lineage>
</organism>
<dbReference type="EMBL" id="CP045906">
    <property type="protein sequence ID" value="QQP34870.1"/>
    <property type="molecule type" value="Genomic_DNA"/>
</dbReference>
<dbReference type="PANTHER" id="PTHR15670:SF4">
    <property type="entry name" value="RHO GTPASE-ACTIVATING PROTEIN 11A"/>
    <property type="match status" value="1"/>
</dbReference>
<gene>
    <name evidence="3" type="ORF">FKW44_022910</name>
</gene>
<feature type="region of interest" description="Disordered" evidence="1">
    <location>
        <begin position="164"/>
        <end position="184"/>
    </location>
</feature>
<sequence length="216" mass="24452">MLRCCSLDSDRALRLSTLLLPESSSSTLSYLFRFFYDVTRQSSENKMDVRNLAIVLAPSFFPIPPAKKGSSLESTKNILNLKTQILERLIINANQICMVDGPLAEEYSSNILKMAPNFSSQSEDNSEYPPGPSERRSRKKKKKKHRRSGSLSRVITAFKGIISRSTTPSAASSSNSRRRNSGLPRIPSFRRIILEAVQSSERRRKKKRYAKDHVLN</sequence>
<feature type="compositionally biased region" description="Low complexity" evidence="1">
    <location>
        <begin position="164"/>
        <end position="175"/>
    </location>
</feature>
<name>A0A7T8JUY7_CALRO</name>
<evidence type="ECO:0000313" key="3">
    <source>
        <dbReference type="EMBL" id="QQP34870.1"/>
    </source>
</evidence>
<dbReference type="PROSITE" id="PS50238">
    <property type="entry name" value="RHOGAP"/>
    <property type="match status" value="1"/>
</dbReference>
<dbReference type="GO" id="GO:0007165">
    <property type="term" value="P:signal transduction"/>
    <property type="evidence" value="ECO:0007669"/>
    <property type="project" value="InterPro"/>
</dbReference>
<evidence type="ECO:0000259" key="2">
    <source>
        <dbReference type="PROSITE" id="PS50238"/>
    </source>
</evidence>
<dbReference type="InterPro" id="IPR000198">
    <property type="entry name" value="RhoGAP_dom"/>
</dbReference>
<dbReference type="Proteomes" id="UP000595437">
    <property type="component" value="Chromosome 17"/>
</dbReference>
<dbReference type="OrthoDB" id="410651at2759"/>
<protein>
    <recommendedName>
        <fullName evidence="2">Rho-GAP domain-containing protein</fullName>
    </recommendedName>
</protein>
<dbReference type="AlphaFoldDB" id="A0A7T8JUY7"/>
<feature type="domain" description="Rho-GAP" evidence="2">
    <location>
        <begin position="1"/>
        <end position="97"/>
    </location>
</feature>
<dbReference type="Gene3D" id="1.10.555.10">
    <property type="entry name" value="Rho GTPase activation protein"/>
    <property type="match status" value="1"/>
</dbReference>
<feature type="region of interest" description="Disordered" evidence="1">
    <location>
        <begin position="118"/>
        <end position="150"/>
    </location>
</feature>
<dbReference type="InterPro" id="IPR042869">
    <property type="entry name" value="ARHGAP11A/B"/>
</dbReference>
<dbReference type="GO" id="GO:0005096">
    <property type="term" value="F:GTPase activator activity"/>
    <property type="evidence" value="ECO:0007669"/>
    <property type="project" value="TreeGrafter"/>
</dbReference>
<dbReference type="InterPro" id="IPR008936">
    <property type="entry name" value="Rho_GTPase_activation_prot"/>
</dbReference>
<dbReference type="Pfam" id="PF00620">
    <property type="entry name" value="RhoGAP"/>
    <property type="match status" value="1"/>
</dbReference>